<protein>
    <submittedName>
        <fullName evidence="1">Uncharacterized protein</fullName>
    </submittedName>
</protein>
<sequence>MSSEFEFEPTQWQYYNERGAVPMEDSMRADFTRAYQLRKTAGYAETATDREILLGRADAIAYRWTSTGVEGHWRRLQYTVDSWERSPHRMSEQYDRIADAERVSGAVMAPINWRHQQQARELTGHGAWLARHTPDIPVPVFGRRRCGIERSR</sequence>
<dbReference type="EMBL" id="CP109441">
    <property type="protein sequence ID" value="WUV43539.1"/>
    <property type="molecule type" value="Genomic_DNA"/>
</dbReference>
<gene>
    <name evidence="1" type="ORF">OG563_30515</name>
</gene>
<reference evidence="1" key="1">
    <citation type="submission" date="2022-10" db="EMBL/GenBank/DDBJ databases">
        <title>The complete genomes of actinobacterial strains from the NBC collection.</title>
        <authorList>
            <person name="Joergensen T.S."/>
            <person name="Alvarez Arevalo M."/>
            <person name="Sterndorff E.B."/>
            <person name="Faurdal D."/>
            <person name="Vuksanovic O."/>
            <person name="Mourched A.-S."/>
            <person name="Charusanti P."/>
            <person name="Shaw S."/>
            <person name="Blin K."/>
            <person name="Weber T."/>
        </authorList>
    </citation>
    <scope>NUCLEOTIDE SEQUENCE</scope>
    <source>
        <strain evidence="1">NBC_01482</strain>
    </source>
</reference>
<dbReference type="RefSeq" id="WP_329405981.1">
    <property type="nucleotide sequence ID" value="NZ_CP109441.1"/>
</dbReference>
<accession>A0ABZ1YJY2</accession>
<organism evidence="1 2">
    <name type="scientific">Nocardia vinacea</name>
    <dbReference type="NCBI Taxonomy" id="96468"/>
    <lineage>
        <taxon>Bacteria</taxon>
        <taxon>Bacillati</taxon>
        <taxon>Actinomycetota</taxon>
        <taxon>Actinomycetes</taxon>
        <taxon>Mycobacteriales</taxon>
        <taxon>Nocardiaceae</taxon>
        <taxon>Nocardia</taxon>
    </lineage>
</organism>
<name>A0ABZ1YJY2_9NOCA</name>
<evidence type="ECO:0000313" key="1">
    <source>
        <dbReference type="EMBL" id="WUV43539.1"/>
    </source>
</evidence>
<proteinExistence type="predicted"/>
<dbReference type="Proteomes" id="UP001432062">
    <property type="component" value="Chromosome"/>
</dbReference>
<keyword evidence="2" id="KW-1185">Reference proteome</keyword>
<evidence type="ECO:0000313" key="2">
    <source>
        <dbReference type="Proteomes" id="UP001432062"/>
    </source>
</evidence>